<dbReference type="STRING" id="9258.ENSOANP00000021437"/>
<feature type="compositionally biased region" description="Acidic residues" evidence="6">
    <location>
        <begin position="133"/>
        <end position="187"/>
    </location>
</feature>
<dbReference type="Proteomes" id="UP000002279">
    <property type="component" value="Unplaced"/>
</dbReference>
<evidence type="ECO:0000256" key="3">
    <source>
        <dbReference type="ARBA" id="ARBA00022552"/>
    </source>
</evidence>
<dbReference type="GO" id="GO:0006364">
    <property type="term" value="P:rRNA processing"/>
    <property type="evidence" value="ECO:0007669"/>
    <property type="project" value="UniProtKB-KW"/>
</dbReference>
<evidence type="ECO:0000256" key="1">
    <source>
        <dbReference type="ARBA" id="ARBA00022490"/>
    </source>
</evidence>
<dbReference type="GO" id="GO:0106388">
    <property type="term" value="F:rRNA small subunit aminocarboxypropyltransferase activity"/>
    <property type="evidence" value="ECO:0007669"/>
    <property type="project" value="InterPro"/>
</dbReference>
<proteinExistence type="predicted"/>
<keyword evidence="1" id="KW-0963">Cytoplasm</keyword>
<evidence type="ECO:0000256" key="6">
    <source>
        <dbReference type="SAM" id="MobiDB-lite"/>
    </source>
</evidence>
<sequence length="213" mass="23518">PGKVWTPHPHGPQELVAQRGVAVIDCSWARLEETPFGKMRGGQARLLPYLVAANPVNYGRPCKLSCVEAFAATFSILGFSDPALLLLRKFKWGQGFLELNGELLARYAACTGPEDVARVEEEFLTAAVTKESSEEELATTSSEEESEEEDEESKEDEEDEESKEDEEDEESEEDEEEDKDGEEEEDAVAEKRTDSALGPGLAAEKESETGNRD</sequence>
<keyword evidence="2" id="KW-0690">Ribosome biogenesis</keyword>
<evidence type="ECO:0000256" key="4">
    <source>
        <dbReference type="ARBA" id="ARBA00022679"/>
    </source>
</evidence>
<dbReference type="eggNOG" id="KOG3154">
    <property type="taxonomic scope" value="Eukaryota"/>
</dbReference>
<dbReference type="GeneTree" id="ENSGT00390000014665"/>
<accession>F7FQE0</accession>
<dbReference type="InterPro" id="IPR022968">
    <property type="entry name" value="Tsr3-like"/>
</dbReference>
<evidence type="ECO:0000259" key="7">
    <source>
        <dbReference type="Pfam" id="PF04034"/>
    </source>
</evidence>
<dbReference type="HOGENOM" id="CLU_1954074_0_0_1"/>
<evidence type="ECO:0000256" key="2">
    <source>
        <dbReference type="ARBA" id="ARBA00022517"/>
    </source>
</evidence>
<protein>
    <recommendedName>
        <fullName evidence="7">16S/18S rRNA aminocarboxypropyltransferase Tsr3 C-terminal domain-containing protein</fullName>
    </recommendedName>
</protein>
<keyword evidence="5" id="KW-0949">S-adenosyl-L-methionine</keyword>
<reference evidence="8" key="2">
    <citation type="submission" date="2025-09" db="UniProtKB">
        <authorList>
            <consortium name="Ensembl"/>
        </authorList>
    </citation>
    <scope>IDENTIFICATION</scope>
    <source>
        <strain evidence="8">Glennie</strain>
    </source>
</reference>
<name>F7FQE0_ORNAN</name>
<keyword evidence="3" id="KW-0698">rRNA processing</keyword>
<dbReference type="InterPro" id="IPR007177">
    <property type="entry name" value="Tsr3_C"/>
</dbReference>
<feature type="domain" description="16S/18S rRNA aminocarboxypropyltransferase Tsr3 C-terminal" evidence="7">
    <location>
        <begin position="13"/>
        <end position="124"/>
    </location>
</feature>
<evidence type="ECO:0000256" key="5">
    <source>
        <dbReference type="ARBA" id="ARBA00022691"/>
    </source>
</evidence>
<evidence type="ECO:0000313" key="9">
    <source>
        <dbReference type="Proteomes" id="UP000002279"/>
    </source>
</evidence>
<dbReference type="Bgee" id="ENSOANG00000013594">
    <property type="expression patterns" value="Expressed in adult mammalian kidney and 8 other cell types or tissues"/>
</dbReference>
<dbReference type="Pfam" id="PF04034">
    <property type="entry name" value="Ribo_biogen_C"/>
    <property type="match status" value="1"/>
</dbReference>
<feature type="region of interest" description="Disordered" evidence="6">
    <location>
        <begin position="126"/>
        <end position="213"/>
    </location>
</feature>
<organism evidence="8 9">
    <name type="scientific">Ornithorhynchus anatinus</name>
    <name type="common">Duckbill platypus</name>
    <dbReference type="NCBI Taxonomy" id="9258"/>
    <lineage>
        <taxon>Eukaryota</taxon>
        <taxon>Metazoa</taxon>
        <taxon>Chordata</taxon>
        <taxon>Craniata</taxon>
        <taxon>Vertebrata</taxon>
        <taxon>Euteleostomi</taxon>
        <taxon>Mammalia</taxon>
        <taxon>Monotremata</taxon>
        <taxon>Ornithorhynchidae</taxon>
        <taxon>Ornithorhynchus</taxon>
    </lineage>
</organism>
<dbReference type="AlphaFoldDB" id="F7FQE0"/>
<dbReference type="PANTHER" id="PTHR20426:SF0">
    <property type="entry name" value="18S RRNA AMINOCARBOXYPROPYLTRANSFERASE"/>
    <property type="match status" value="1"/>
</dbReference>
<dbReference type="InParanoid" id="F7FQE0"/>
<dbReference type="PANTHER" id="PTHR20426">
    <property type="entry name" value="RIBOSOME BIOGENESIS PROTEIN TSR3 HOMOLOG"/>
    <property type="match status" value="1"/>
</dbReference>
<reference evidence="8" key="1">
    <citation type="submission" date="2025-08" db="UniProtKB">
        <authorList>
            <consortium name="Ensembl"/>
        </authorList>
    </citation>
    <scope>IDENTIFICATION</scope>
    <source>
        <strain evidence="8">Glennie</strain>
    </source>
</reference>
<keyword evidence="9" id="KW-1185">Reference proteome</keyword>
<keyword evidence="4" id="KW-0808">Transferase</keyword>
<feature type="compositionally biased region" description="Basic and acidic residues" evidence="6">
    <location>
        <begin position="203"/>
        <end position="213"/>
    </location>
</feature>
<dbReference type="Ensembl" id="ENSOANT00000021440.2">
    <property type="protein sequence ID" value="ENSOANP00000021437.2"/>
    <property type="gene ID" value="ENSOANG00000013594.2"/>
</dbReference>
<evidence type="ECO:0000313" key="8">
    <source>
        <dbReference type="Ensembl" id="ENSOANP00000021437.2"/>
    </source>
</evidence>
<dbReference type="OMA" id="FLWCIDG"/>